<proteinExistence type="predicted"/>
<dbReference type="Proteomes" id="UP001159200">
    <property type="component" value="Unassembled WGS sequence"/>
</dbReference>
<protein>
    <recommendedName>
        <fullName evidence="3">Phage protein</fullName>
    </recommendedName>
</protein>
<sequence>MKIENCIENFVLSIYKKEAQLFCNLLCPLDLSKLRKQLYVDAKCINVDMYVKKHYLEKLSQLVTPFYTYEYYKNGDKYIVKYYFPENKRFLKIEFNASCNNDGVEIINLDTAKIQAKI</sequence>
<dbReference type="RefSeq" id="WP_064263340.1">
    <property type="nucleotide sequence ID" value="NZ_JAROYJ010000013.1"/>
</dbReference>
<evidence type="ECO:0008006" key="3">
    <source>
        <dbReference type="Google" id="ProtNLM"/>
    </source>
</evidence>
<gene>
    <name evidence="1" type="ORF">P5X59_12335</name>
</gene>
<accession>A0ABT6J2T2</accession>
<evidence type="ECO:0000313" key="2">
    <source>
        <dbReference type="Proteomes" id="UP001159200"/>
    </source>
</evidence>
<evidence type="ECO:0000313" key="1">
    <source>
        <dbReference type="EMBL" id="MDH5159065.1"/>
    </source>
</evidence>
<name>A0ABT6J2T2_9STAP</name>
<comment type="caution">
    <text evidence="1">The sequence shown here is derived from an EMBL/GenBank/DDBJ whole genome shotgun (WGS) entry which is preliminary data.</text>
</comment>
<dbReference type="EMBL" id="JAROYR010000026">
    <property type="protein sequence ID" value="MDH5159065.1"/>
    <property type="molecule type" value="Genomic_DNA"/>
</dbReference>
<reference evidence="1 2" key="1">
    <citation type="submission" date="2023-03" db="EMBL/GenBank/DDBJ databases">
        <title>Bacterial isolates from washroom surfaces on a university campus.</title>
        <authorList>
            <person name="Holman D.B."/>
            <person name="Gzyl K.E."/>
            <person name="Taheri A.E."/>
        </authorList>
    </citation>
    <scope>NUCLEOTIDE SEQUENCE [LARGE SCALE GENOMIC DNA]</scope>
    <source>
        <strain evidence="1 2">RD01</strain>
    </source>
</reference>
<keyword evidence="2" id="KW-1185">Reference proteome</keyword>
<organism evidence="1 2">
    <name type="scientific">Staphylococcus cohnii</name>
    <dbReference type="NCBI Taxonomy" id="29382"/>
    <lineage>
        <taxon>Bacteria</taxon>
        <taxon>Bacillati</taxon>
        <taxon>Bacillota</taxon>
        <taxon>Bacilli</taxon>
        <taxon>Bacillales</taxon>
        <taxon>Staphylococcaceae</taxon>
        <taxon>Staphylococcus</taxon>
        <taxon>Staphylococcus cohnii species complex</taxon>
    </lineage>
</organism>